<gene>
    <name evidence="1" type="ORF">QQF64_029344</name>
</gene>
<reference evidence="1 2" key="1">
    <citation type="submission" date="2023-09" db="EMBL/GenBank/DDBJ databases">
        <authorList>
            <person name="Wang M."/>
        </authorList>
    </citation>
    <scope>NUCLEOTIDE SEQUENCE [LARGE SCALE GENOMIC DNA]</scope>
    <source>
        <strain evidence="1">GT-2023</strain>
        <tissue evidence="1">Liver</tissue>
    </source>
</reference>
<keyword evidence="2" id="KW-1185">Reference proteome</keyword>
<sequence>MPESAPAAPAHACLREESAVNRLDLRVHSGAPYMSIDRMNGADVGRRCSVIKRTVGSVISSSASASFIIPRVSLIKFARNYYRIDRCGVNTSTSACLAASYVMISIALYRCDSGIDASSKAADDARCRGGGGCADVRRRIIAAARAGRHFIFLSNVRALLIFPERASV</sequence>
<dbReference type="EMBL" id="JAYMGO010000006">
    <property type="protein sequence ID" value="KAL1273482.1"/>
    <property type="molecule type" value="Genomic_DNA"/>
</dbReference>
<proteinExistence type="predicted"/>
<organism evidence="1 2">
    <name type="scientific">Cirrhinus molitorella</name>
    <name type="common">mud carp</name>
    <dbReference type="NCBI Taxonomy" id="172907"/>
    <lineage>
        <taxon>Eukaryota</taxon>
        <taxon>Metazoa</taxon>
        <taxon>Chordata</taxon>
        <taxon>Craniata</taxon>
        <taxon>Vertebrata</taxon>
        <taxon>Euteleostomi</taxon>
        <taxon>Actinopterygii</taxon>
        <taxon>Neopterygii</taxon>
        <taxon>Teleostei</taxon>
        <taxon>Ostariophysi</taxon>
        <taxon>Cypriniformes</taxon>
        <taxon>Cyprinidae</taxon>
        <taxon>Labeoninae</taxon>
        <taxon>Labeonini</taxon>
        <taxon>Cirrhinus</taxon>
    </lineage>
</organism>
<accession>A0ABR3N960</accession>
<name>A0ABR3N960_9TELE</name>
<evidence type="ECO:0000313" key="2">
    <source>
        <dbReference type="Proteomes" id="UP001558613"/>
    </source>
</evidence>
<comment type="caution">
    <text evidence="1">The sequence shown here is derived from an EMBL/GenBank/DDBJ whole genome shotgun (WGS) entry which is preliminary data.</text>
</comment>
<evidence type="ECO:0000313" key="1">
    <source>
        <dbReference type="EMBL" id="KAL1273482.1"/>
    </source>
</evidence>
<protein>
    <submittedName>
        <fullName evidence="1">Uncharacterized protein</fullName>
    </submittedName>
</protein>
<dbReference type="Proteomes" id="UP001558613">
    <property type="component" value="Unassembled WGS sequence"/>
</dbReference>